<organism evidence="1 2">
    <name type="scientific">Yersinia kristensenii</name>
    <dbReference type="NCBI Taxonomy" id="28152"/>
    <lineage>
        <taxon>Bacteria</taxon>
        <taxon>Pseudomonadati</taxon>
        <taxon>Pseudomonadota</taxon>
        <taxon>Gammaproteobacteria</taxon>
        <taxon>Enterobacterales</taxon>
        <taxon>Yersiniaceae</taxon>
        <taxon>Yersinia</taxon>
    </lineage>
</organism>
<dbReference type="AlphaFoldDB" id="A0A0T9KUZ7"/>
<reference evidence="1 2" key="1">
    <citation type="submission" date="2015-03" db="EMBL/GenBank/DDBJ databases">
        <authorList>
            <person name="Murphy D."/>
        </authorList>
    </citation>
    <scope>NUCLEOTIDE SEQUENCE [LARGE SCALE GENOMIC DNA]</scope>
    <source>
        <strain evidence="1 2">FCF326</strain>
    </source>
</reference>
<sequence>MTNLFCRIETGGATAPMGAPTAYAVTTHSAHFPAY</sequence>
<proteinExistence type="predicted"/>
<gene>
    <name evidence="1" type="ORF">ERS008491_00937</name>
</gene>
<evidence type="ECO:0000313" key="1">
    <source>
        <dbReference type="EMBL" id="CNE32490.1"/>
    </source>
</evidence>
<protein>
    <submittedName>
        <fullName evidence="1">Uncharacterized protein</fullName>
    </submittedName>
</protein>
<accession>A0A0T9KUZ7</accession>
<evidence type="ECO:0000313" key="2">
    <source>
        <dbReference type="Proteomes" id="UP000045824"/>
    </source>
</evidence>
<name>A0A0T9KUZ7_YERKR</name>
<dbReference type="Proteomes" id="UP000045824">
    <property type="component" value="Unassembled WGS sequence"/>
</dbReference>
<dbReference type="EMBL" id="CPYI01000003">
    <property type="protein sequence ID" value="CNE32490.1"/>
    <property type="molecule type" value="Genomic_DNA"/>
</dbReference>